<name>A0A0F6ID56_LEPIR</name>
<organism evidence="1 2">
    <name type="scientific">Leptospira interrogans str. FPW1039</name>
    <dbReference type="NCBI Taxonomy" id="1193040"/>
    <lineage>
        <taxon>Bacteria</taxon>
        <taxon>Pseudomonadati</taxon>
        <taxon>Spirochaetota</taxon>
        <taxon>Spirochaetia</taxon>
        <taxon>Leptospirales</taxon>
        <taxon>Leptospiraceae</taxon>
        <taxon>Leptospira</taxon>
    </lineage>
</organism>
<comment type="caution">
    <text evidence="1">The sequence shown here is derived from an EMBL/GenBank/DDBJ whole genome shotgun (WGS) entry which is preliminary data.</text>
</comment>
<evidence type="ECO:0000313" key="2">
    <source>
        <dbReference type="Proteomes" id="UP000012164"/>
    </source>
</evidence>
<dbReference type="Proteomes" id="UP000012164">
    <property type="component" value="Unassembled WGS sequence"/>
</dbReference>
<dbReference type="AlphaFoldDB" id="A0A0F6ID56"/>
<accession>A0A0F6ID56</accession>
<evidence type="ECO:0000313" key="1">
    <source>
        <dbReference type="EMBL" id="EMJ35981.1"/>
    </source>
</evidence>
<proteinExistence type="predicted"/>
<reference evidence="1 2" key="1">
    <citation type="submission" date="2013-01" db="EMBL/GenBank/DDBJ databases">
        <authorList>
            <person name="Harkins D.M."/>
            <person name="Durkin A.S."/>
            <person name="Brinkac L.M."/>
            <person name="Haft D.H."/>
            <person name="Selengut J.D."/>
            <person name="Sanka R."/>
            <person name="DePew J."/>
            <person name="Purushe J."/>
            <person name="Peacock S.J."/>
            <person name="Thaipadungpanit J."/>
            <person name="Wuthiekanun V.W."/>
            <person name="Day N.P."/>
            <person name="Vinetz J.M."/>
            <person name="Sutton G.G."/>
            <person name="Nierman W.C."/>
            <person name="Fouts D.E."/>
        </authorList>
    </citation>
    <scope>NUCLEOTIDE SEQUENCE [LARGE SCALE GENOMIC DNA]</scope>
    <source>
        <strain evidence="1 2">FPW1039</strain>
    </source>
</reference>
<dbReference type="EMBL" id="AKWR02000142">
    <property type="protein sequence ID" value="EMJ35981.1"/>
    <property type="molecule type" value="Genomic_DNA"/>
</dbReference>
<sequence>MKRKKLKHTTFTVCRMFCGWRLINFSTGLNRLGSGVLKYDFLTQRSFFNDDLIQTPNILEEIEIFFSEELDRMSLTRVAFHLAFLNVEIIQNLVESKNSKKFDKHAHKSESNYISYQYRFDCECRILTDEFEYIEKYQCFTGLPDSFC</sequence>
<protein>
    <submittedName>
        <fullName evidence="1">Uncharacterized protein</fullName>
    </submittedName>
</protein>
<gene>
    <name evidence="1" type="ORF">LEP1GSC079_3461</name>
</gene>